<evidence type="ECO:0000259" key="6">
    <source>
        <dbReference type="PROSITE" id="PS50928"/>
    </source>
</evidence>
<dbReference type="PANTHER" id="PTHR42922">
    <property type="entry name" value="PHOSPHATE TRANSPORT SYSTEM PERMEASE PROTEIN PSTA"/>
    <property type="match status" value="1"/>
</dbReference>
<keyword evidence="5" id="KW-0813">Transport</keyword>
<dbReference type="GO" id="GO:0055085">
    <property type="term" value="P:transmembrane transport"/>
    <property type="evidence" value="ECO:0007669"/>
    <property type="project" value="InterPro"/>
</dbReference>
<dbReference type="PANTHER" id="PTHR42922:SF1">
    <property type="entry name" value="PHOSPHATE TRANSPORT SYSTEM PERMEASE PROTEIN PSTA"/>
    <property type="match status" value="1"/>
</dbReference>
<evidence type="ECO:0000256" key="3">
    <source>
        <dbReference type="ARBA" id="ARBA00022989"/>
    </source>
</evidence>
<feature type="transmembrane region" description="Helical" evidence="5">
    <location>
        <begin position="71"/>
        <end position="96"/>
    </location>
</feature>
<feature type="transmembrane region" description="Helical" evidence="5">
    <location>
        <begin position="138"/>
        <end position="157"/>
    </location>
</feature>
<dbReference type="GO" id="GO:0005886">
    <property type="term" value="C:plasma membrane"/>
    <property type="evidence" value="ECO:0007669"/>
    <property type="project" value="UniProtKB-SubCell"/>
</dbReference>
<evidence type="ECO:0000313" key="7">
    <source>
        <dbReference type="EMBL" id="SHJ17237.1"/>
    </source>
</evidence>
<feature type="transmembrane region" description="Helical" evidence="5">
    <location>
        <begin position="253"/>
        <end position="274"/>
    </location>
</feature>
<evidence type="ECO:0000256" key="1">
    <source>
        <dbReference type="ARBA" id="ARBA00004651"/>
    </source>
</evidence>
<feature type="transmembrane region" description="Helical" evidence="5">
    <location>
        <begin position="108"/>
        <end position="132"/>
    </location>
</feature>
<dbReference type="Pfam" id="PF00528">
    <property type="entry name" value="BPD_transp_1"/>
    <property type="match status" value="1"/>
</dbReference>
<evidence type="ECO:0000256" key="5">
    <source>
        <dbReference type="RuleBase" id="RU363032"/>
    </source>
</evidence>
<organism evidence="7 8">
    <name type="scientific">Tangfeifania diversioriginum</name>
    <dbReference type="NCBI Taxonomy" id="1168035"/>
    <lineage>
        <taxon>Bacteria</taxon>
        <taxon>Pseudomonadati</taxon>
        <taxon>Bacteroidota</taxon>
        <taxon>Bacteroidia</taxon>
        <taxon>Marinilabiliales</taxon>
        <taxon>Prolixibacteraceae</taxon>
        <taxon>Tangfeifania</taxon>
    </lineage>
</organism>
<feature type="transmembrane region" description="Helical" evidence="5">
    <location>
        <begin position="186"/>
        <end position="204"/>
    </location>
</feature>
<sequence length="284" mass="30797">MNRLKLIEEWIFKIISFIAAYSVVLILLYLLIVVFKKGISALSWEIVFSMPEGGYYFGGGGGILNAIVGSFYLSIGATVLAVIIGLPAALFINVQLIRLKRTQNTIRFFLDALWGIPSIVYGAFGFAAMLFLGLNASLLAGIITVALLITPILVRAFDEVLKTIPVELQEASFSLGSTRTETALKVLFKQGFAGFITALLLAFGRGIGDAASVLFTAGFTDNIPVTFDEPVATLPLSIFFQLSSPIEEVRQRAYAAAIVLTVIILIISVSARLLSKRYSKNSIK</sequence>
<dbReference type="CDD" id="cd06261">
    <property type="entry name" value="TM_PBP2"/>
    <property type="match status" value="1"/>
</dbReference>
<dbReference type="InterPro" id="IPR000515">
    <property type="entry name" value="MetI-like"/>
</dbReference>
<feature type="transmembrane region" description="Helical" evidence="5">
    <location>
        <begin position="12"/>
        <end position="35"/>
    </location>
</feature>
<keyword evidence="2 5" id="KW-0812">Transmembrane</keyword>
<name>A0A1M6H4Q2_9BACT</name>
<reference evidence="7 8" key="1">
    <citation type="submission" date="2016-11" db="EMBL/GenBank/DDBJ databases">
        <authorList>
            <person name="Jaros S."/>
            <person name="Januszkiewicz K."/>
            <person name="Wedrychowicz H."/>
        </authorList>
    </citation>
    <scope>NUCLEOTIDE SEQUENCE [LARGE SCALE GENOMIC DNA]</scope>
    <source>
        <strain evidence="7 8">DSM 27063</strain>
    </source>
</reference>
<keyword evidence="8" id="KW-1185">Reference proteome</keyword>
<gene>
    <name evidence="7" type="ORF">SAMN05444280_11285</name>
</gene>
<accession>A0A1M6H4Q2</accession>
<dbReference type="PROSITE" id="PS50928">
    <property type="entry name" value="ABC_TM1"/>
    <property type="match status" value="1"/>
</dbReference>
<dbReference type="AlphaFoldDB" id="A0A1M6H4Q2"/>
<comment type="subcellular location">
    <subcellularLocation>
        <location evidence="1 5">Cell membrane</location>
        <topology evidence="1 5">Multi-pass membrane protein</topology>
    </subcellularLocation>
</comment>
<keyword evidence="4 5" id="KW-0472">Membrane</keyword>
<dbReference type="InterPro" id="IPR051408">
    <property type="entry name" value="Phosphate_transprt_permease"/>
</dbReference>
<comment type="similarity">
    <text evidence="5">Belongs to the binding-protein-dependent transport system permease family.</text>
</comment>
<evidence type="ECO:0000256" key="4">
    <source>
        <dbReference type="ARBA" id="ARBA00023136"/>
    </source>
</evidence>
<evidence type="ECO:0000313" key="8">
    <source>
        <dbReference type="Proteomes" id="UP000184050"/>
    </source>
</evidence>
<dbReference type="Gene3D" id="1.10.3720.10">
    <property type="entry name" value="MetI-like"/>
    <property type="match status" value="1"/>
</dbReference>
<evidence type="ECO:0000256" key="2">
    <source>
        <dbReference type="ARBA" id="ARBA00022692"/>
    </source>
</evidence>
<dbReference type="Proteomes" id="UP000184050">
    <property type="component" value="Unassembled WGS sequence"/>
</dbReference>
<protein>
    <submittedName>
        <fullName evidence="7">Phosphate transport system permease protein</fullName>
    </submittedName>
</protein>
<feature type="domain" description="ABC transmembrane type-1" evidence="6">
    <location>
        <begin position="67"/>
        <end position="271"/>
    </location>
</feature>
<dbReference type="EMBL" id="FQZE01000012">
    <property type="protein sequence ID" value="SHJ17237.1"/>
    <property type="molecule type" value="Genomic_DNA"/>
</dbReference>
<dbReference type="RefSeq" id="WP_073168797.1">
    <property type="nucleotide sequence ID" value="NZ_FQZE01000012.1"/>
</dbReference>
<proteinExistence type="inferred from homology"/>
<dbReference type="InterPro" id="IPR035906">
    <property type="entry name" value="MetI-like_sf"/>
</dbReference>
<dbReference type="OrthoDB" id="9807065at2"/>
<dbReference type="SUPFAM" id="SSF161098">
    <property type="entry name" value="MetI-like"/>
    <property type="match status" value="1"/>
</dbReference>
<keyword evidence="3 5" id="KW-1133">Transmembrane helix</keyword>
<dbReference type="STRING" id="1168035.SAMN05444280_11285"/>